<name>A0A146KM03_9EUKA</name>
<dbReference type="GO" id="GO:0004674">
    <property type="term" value="F:protein serine/threonine kinase activity"/>
    <property type="evidence" value="ECO:0007669"/>
    <property type="project" value="UniProtKB-KW"/>
</dbReference>
<dbReference type="EMBL" id="GDID01000427">
    <property type="protein sequence ID" value="JAP96179.1"/>
    <property type="molecule type" value="Transcribed_RNA"/>
</dbReference>
<proteinExistence type="inferred from homology"/>
<dbReference type="EC" id="2.7.11.1" evidence="1"/>
<feature type="binding site" evidence="9">
    <location>
        <position position="117"/>
    </location>
    <ligand>
        <name>ATP</name>
        <dbReference type="ChEBI" id="CHEBI:30616"/>
    </ligand>
</feature>
<accession>A0A146KM03</accession>
<dbReference type="PANTHER" id="PTHR44899">
    <property type="entry name" value="CAMK FAMILY PROTEIN KINASE"/>
    <property type="match status" value="1"/>
</dbReference>
<dbReference type="SUPFAM" id="SSF56112">
    <property type="entry name" value="Protein kinase-like (PK-like)"/>
    <property type="match status" value="1"/>
</dbReference>
<keyword evidence="4 9" id="KW-0547">Nucleotide-binding</keyword>
<dbReference type="InterPro" id="IPR008271">
    <property type="entry name" value="Ser/Thr_kinase_AS"/>
</dbReference>
<dbReference type="PROSITE" id="PS00108">
    <property type="entry name" value="PROTEIN_KINASE_ST"/>
    <property type="match status" value="1"/>
</dbReference>
<evidence type="ECO:0000256" key="8">
    <source>
        <dbReference type="ARBA" id="ARBA00048679"/>
    </source>
</evidence>
<evidence type="ECO:0000256" key="9">
    <source>
        <dbReference type="PROSITE-ProRule" id="PRU10141"/>
    </source>
</evidence>
<protein>
    <recommendedName>
        <fullName evidence="1">non-specific serine/threonine protein kinase</fullName>
        <ecNumber evidence="1">2.7.11.1</ecNumber>
    </recommendedName>
</protein>
<dbReference type="InterPro" id="IPR011009">
    <property type="entry name" value="Kinase-like_dom_sf"/>
</dbReference>
<dbReference type="Pfam" id="PF00069">
    <property type="entry name" value="Pkinase"/>
    <property type="match status" value="1"/>
</dbReference>
<feature type="domain" description="Protein kinase" evidence="12">
    <location>
        <begin position="88"/>
        <end position="349"/>
    </location>
</feature>
<evidence type="ECO:0000256" key="5">
    <source>
        <dbReference type="ARBA" id="ARBA00022777"/>
    </source>
</evidence>
<evidence type="ECO:0000259" key="12">
    <source>
        <dbReference type="PROSITE" id="PS50011"/>
    </source>
</evidence>
<evidence type="ECO:0000256" key="6">
    <source>
        <dbReference type="ARBA" id="ARBA00022840"/>
    </source>
</evidence>
<evidence type="ECO:0000256" key="3">
    <source>
        <dbReference type="ARBA" id="ARBA00022679"/>
    </source>
</evidence>
<dbReference type="InterPro" id="IPR051131">
    <property type="entry name" value="NEK_Ser/Thr_kinase_NIMA"/>
</dbReference>
<feature type="region of interest" description="Disordered" evidence="11">
    <location>
        <begin position="1"/>
        <end position="47"/>
    </location>
</feature>
<dbReference type="Gene3D" id="1.10.510.10">
    <property type="entry name" value="Transferase(Phosphotransferase) domain 1"/>
    <property type="match status" value="1"/>
</dbReference>
<keyword evidence="3" id="KW-0808">Transferase</keyword>
<dbReference type="GO" id="GO:0005524">
    <property type="term" value="F:ATP binding"/>
    <property type="evidence" value="ECO:0007669"/>
    <property type="project" value="UniProtKB-UniRule"/>
</dbReference>
<evidence type="ECO:0000256" key="4">
    <source>
        <dbReference type="ARBA" id="ARBA00022741"/>
    </source>
</evidence>
<evidence type="ECO:0000256" key="10">
    <source>
        <dbReference type="RuleBase" id="RU000304"/>
    </source>
</evidence>
<keyword evidence="2 10" id="KW-0723">Serine/threonine-protein kinase</keyword>
<reference evidence="13" key="1">
    <citation type="submission" date="2015-07" db="EMBL/GenBank/DDBJ databases">
        <title>Adaptation to a free-living lifestyle via gene acquisitions in the diplomonad Trepomonas sp. PC1.</title>
        <authorList>
            <person name="Xu F."/>
            <person name="Jerlstrom-Hultqvist J."/>
            <person name="Kolisko M."/>
            <person name="Simpson A.G.B."/>
            <person name="Roger A.J."/>
            <person name="Svard S.G."/>
            <person name="Andersson J.O."/>
        </authorList>
    </citation>
    <scope>NUCLEOTIDE SEQUENCE</scope>
    <source>
        <strain evidence="13">PC1</strain>
    </source>
</reference>
<organism evidence="13">
    <name type="scientific">Trepomonas sp. PC1</name>
    <dbReference type="NCBI Taxonomy" id="1076344"/>
    <lineage>
        <taxon>Eukaryota</taxon>
        <taxon>Metamonada</taxon>
        <taxon>Diplomonadida</taxon>
        <taxon>Hexamitidae</taxon>
        <taxon>Hexamitinae</taxon>
        <taxon>Trepomonas</taxon>
    </lineage>
</organism>
<keyword evidence="6 9" id="KW-0067">ATP-binding</keyword>
<comment type="catalytic activity">
    <reaction evidence="8">
        <text>L-seryl-[protein] + ATP = O-phospho-L-seryl-[protein] + ADP + H(+)</text>
        <dbReference type="Rhea" id="RHEA:17989"/>
        <dbReference type="Rhea" id="RHEA-COMP:9863"/>
        <dbReference type="Rhea" id="RHEA-COMP:11604"/>
        <dbReference type="ChEBI" id="CHEBI:15378"/>
        <dbReference type="ChEBI" id="CHEBI:29999"/>
        <dbReference type="ChEBI" id="CHEBI:30616"/>
        <dbReference type="ChEBI" id="CHEBI:83421"/>
        <dbReference type="ChEBI" id="CHEBI:456216"/>
        <dbReference type="EC" id="2.7.11.1"/>
    </reaction>
</comment>
<dbReference type="PROSITE" id="PS00107">
    <property type="entry name" value="PROTEIN_KINASE_ATP"/>
    <property type="match status" value="1"/>
</dbReference>
<feature type="compositionally biased region" description="Polar residues" evidence="11">
    <location>
        <begin position="1"/>
        <end position="26"/>
    </location>
</feature>
<evidence type="ECO:0000256" key="1">
    <source>
        <dbReference type="ARBA" id="ARBA00012513"/>
    </source>
</evidence>
<comment type="similarity">
    <text evidence="10">Belongs to the protein kinase superfamily.</text>
</comment>
<dbReference type="SMART" id="SM00220">
    <property type="entry name" value="S_TKc"/>
    <property type="match status" value="1"/>
</dbReference>
<keyword evidence="5 13" id="KW-0418">Kinase</keyword>
<evidence type="ECO:0000256" key="2">
    <source>
        <dbReference type="ARBA" id="ARBA00022527"/>
    </source>
</evidence>
<dbReference type="InterPro" id="IPR000719">
    <property type="entry name" value="Prot_kinase_dom"/>
</dbReference>
<evidence type="ECO:0000256" key="7">
    <source>
        <dbReference type="ARBA" id="ARBA00047899"/>
    </source>
</evidence>
<gene>
    <name evidence="13" type="ORF">TPC1_10572</name>
</gene>
<feature type="non-terminal residue" evidence="13">
    <location>
        <position position="1"/>
    </location>
</feature>
<comment type="catalytic activity">
    <reaction evidence="7">
        <text>L-threonyl-[protein] + ATP = O-phospho-L-threonyl-[protein] + ADP + H(+)</text>
        <dbReference type="Rhea" id="RHEA:46608"/>
        <dbReference type="Rhea" id="RHEA-COMP:11060"/>
        <dbReference type="Rhea" id="RHEA-COMP:11605"/>
        <dbReference type="ChEBI" id="CHEBI:15378"/>
        <dbReference type="ChEBI" id="CHEBI:30013"/>
        <dbReference type="ChEBI" id="CHEBI:30616"/>
        <dbReference type="ChEBI" id="CHEBI:61977"/>
        <dbReference type="ChEBI" id="CHEBI:456216"/>
        <dbReference type="EC" id="2.7.11.1"/>
    </reaction>
</comment>
<dbReference type="PANTHER" id="PTHR44899:SF3">
    <property type="entry name" value="SERINE_THREONINE-PROTEIN KINASE NEK1"/>
    <property type="match status" value="1"/>
</dbReference>
<evidence type="ECO:0000256" key="11">
    <source>
        <dbReference type="SAM" id="MobiDB-lite"/>
    </source>
</evidence>
<dbReference type="PROSITE" id="PS50011">
    <property type="entry name" value="PROTEIN_KINASE_DOM"/>
    <property type="match status" value="1"/>
</dbReference>
<dbReference type="AlphaFoldDB" id="A0A146KM03"/>
<sequence>EAMNLSPQQLPKQTSQPEIPKQNQFQPAKPLPVQVHNQYQPVQQEPAPQPIQPNIVHQPAEIPIMPQPQHQSPARQSPGEQYDNINNYTEIKLLGQGAFGTATLVEHKQTKERLVLKRVSTSGMEEHELKQIQAEGNNLQRLSNPHIIKYYASFSEGSNFFLVMEYANHGDLENYLTRQQRSGVKMQEQQIIELFSQIAAGLAYCHANNVIHRDLKSANIFLHEQRNGQLMAKIGDFGCSKKINQSQLGAQTILGTPMFMAPEMFLSQHLTYKYECDIWSLGIIFYNICTYNLPFSGNSFKELVAAFDRGAYVPIQSPKLQAVMPLMIRKTPTNRTPADKIVLKLDQLFPQYQIKQKMMEAMNLSPQQLPKQTSQ</sequence>
<evidence type="ECO:0000313" key="13">
    <source>
        <dbReference type="EMBL" id="JAP96179.1"/>
    </source>
</evidence>
<dbReference type="InterPro" id="IPR017441">
    <property type="entry name" value="Protein_kinase_ATP_BS"/>
</dbReference>
<feature type="non-terminal residue" evidence="13">
    <location>
        <position position="375"/>
    </location>
</feature>